<keyword evidence="9" id="KW-0862">Zinc</keyword>
<evidence type="ECO:0000256" key="12">
    <source>
        <dbReference type="ARBA" id="ARBA00093423"/>
    </source>
</evidence>
<dbReference type="InterPro" id="IPR044421">
    <property type="entry name" value="SMYD4_SET"/>
</dbReference>
<evidence type="ECO:0000259" key="15">
    <source>
        <dbReference type="PROSITE" id="PS50280"/>
    </source>
</evidence>
<dbReference type="GO" id="GO:0008276">
    <property type="term" value="F:protein methyltransferase activity"/>
    <property type="evidence" value="ECO:0007669"/>
    <property type="project" value="UniProtKB-ARBA"/>
</dbReference>
<dbReference type="GO" id="GO:0042826">
    <property type="term" value="F:histone deacetylase binding"/>
    <property type="evidence" value="ECO:0007669"/>
    <property type="project" value="TreeGrafter"/>
</dbReference>
<evidence type="ECO:0000256" key="6">
    <source>
        <dbReference type="ARBA" id="ARBA00022691"/>
    </source>
</evidence>
<evidence type="ECO:0000256" key="10">
    <source>
        <dbReference type="ARBA" id="ARBA00023242"/>
    </source>
</evidence>
<dbReference type="GO" id="GO:0032259">
    <property type="term" value="P:methylation"/>
    <property type="evidence" value="ECO:0007669"/>
    <property type="project" value="UniProtKB-KW"/>
</dbReference>
<protein>
    <recommendedName>
        <fullName evidence="13">Protein-lysine N-methyltransferase SMYD4</fullName>
    </recommendedName>
    <alternativeName>
        <fullName evidence="14">SET and MYND domain-containing protein 4</fullName>
    </alternativeName>
</protein>
<keyword evidence="6" id="KW-0949">S-adenosyl-L-methionine</keyword>
<comment type="subcellular location">
    <subcellularLocation>
        <location evidence="2">Cytoplasm</location>
    </subcellularLocation>
    <subcellularLocation>
        <location evidence="1">Nucleus</location>
    </subcellularLocation>
</comment>
<evidence type="ECO:0000256" key="11">
    <source>
        <dbReference type="ARBA" id="ARBA00048985"/>
    </source>
</evidence>
<dbReference type="Pfam" id="PF00856">
    <property type="entry name" value="SET"/>
    <property type="match status" value="1"/>
</dbReference>
<dbReference type="SUPFAM" id="SSF82199">
    <property type="entry name" value="SET domain"/>
    <property type="match status" value="1"/>
</dbReference>
<dbReference type="InterPro" id="IPR002893">
    <property type="entry name" value="Znf_MYND"/>
</dbReference>
<evidence type="ECO:0000256" key="2">
    <source>
        <dbReference type="ARBA" id="ARBA00004496"/>
    </source>
</evidence>
<dbReference type="Gene3D" id="6.10.140.2220">
    <property type="match status" value="1"/>
</dbReference>
<proteinExistence type="predicted"/>
<dbReference type="InterPro" id="IPR011990">
    <property type="entry name" value="TPR-like_helical_dom_sf"/>
</dbReference>
<dbReference type="Gene3D" id="1.25.40.10">
    <property type="entry name" value="Tetratricopeptide repeat domain"/>
    <property type="match status" value="1"/>
</dbReference>
<comment type="catalytic activity">
    <reaction evidence="11">
        <text>L-lysyl-[protein] + S-adenosyl-L-methionine = N(6)-methyl-L-lysyl-[protein] + S-adenosyl-L-homocysteine + H(+)</text>
        <dbReference type="Rhea" id="RHEA:51736"/>
        <dbReference type="Rhea" id="RHEA-COMP:9752"/>
        <dbReference type="Rhea" id="RHEA-COMP:13053"/>
        <dbReference type="ChEBI" id="CHEBI:15378"/>
        <dbReference type="ChEBI" id="CHEBI:29969"/>
        <dbReference type="ChEBI" id="CHEBI:57856"/>
        <dbReference type="ChEBI" id="CHEBI:59789"/>
        <dbReference type="ChEBI" id="CHEBI:61929"/>
    </reaction>
</comment>
<dbReference type="InterPro" id="IPR052097">
    <property type="entry name" value="SET-MYND_domain_protein"/>
</dbReference>
<dbReference type="CDD" id="cd10536">
    <property type="entry name" value="SET_SMYD4"/>
    <property type="match status" value="1"/>
</dbReference>
<organism evidence="16">
    <name type="scientific">Culex pipiens</name>
    <name type="common">House mosquito</name>
    <dbReference type="NCBI Taxonomy" id="7175"/>
    <lineage>
        <taxon>Eukaryota</taxon>
        <taxon>Metazoa</taxon>
        <taxon>Ecdysozoa</taxon>
        <taxon>Arthropoda</taxon>
        <taxon>Hexapoda</taxon>
        <taxon>Insecta</taxon>
        <taxon>Pterygota</taxon>
        <taxon>Neoptera</taxon>
        <taxon>Endopterygota</taxon>
        <taxon>Diptera</taxon>
        <taxon>Nematocera</taxon>
        <taxon>Culicoidea</taxon>
        <taxon>Culicidae</taxon>
        <taxon>Culicinae</taxon>
        <taxon>Culicini</taxon>
        <taxon>Culex</taxon>
        <taxon>Culex</taxon>
    </lineage>
</organism>
<dbReference type="SUPFAM" id="SSF48452">
    <property type="entry name" value="TPR-like"/>
    <property type="match status" value="1"/>
</dbReference>
<name>A0A8D8CK40_CULPI</name>
<dbReference type="InterPro" id="IPR001214">
    <property type="entry name" value="SET_dom"/>
</dbReference>
<keyword evidence="8" id="KW-0863">Zinc-finger</keyword>
<evidence type="ECO:0000256" key="14">
    <source>
        <dbReference type="ARBA" id="ARBA00093680"/>
    </source>
</evidence>
<comment type="function">
    <text evidence="12">Protein-lysine N-methyltransferase. Monomethylates PRMT5, modulating its transcriptional activity. May also act as a histone methyltransferase. Plays a critical role in cardiac development. Acts as a key epigenetic regulator of gene expression during cardiac development via its dual activities as a methyltransferase and negative regulator of HDAC1.</text>
</comment>
<accession>A0A8D8CK40</accession>
<keyword evidence="3" id="KW-0963">Cytoplasm</keyword>
<evidence type="ECO:0000313" key="16">
    <source>
        <dbReference type="EMBL" id="CAG6495999.1"/>
    </source>
</evidence>
<feature type="domain" description="SET" evidence="15">
    <location>
        <begin position="209"/>
        <end position="515"/>
    </location>
</feature>
<reference evidence="16" key="1">
    <citation type="submission" date="2021-05" db="EMBL/GenBank/DDBJ databases">
        <authorList>
            <person name="Alioto T."/>
            <person name="Alioto T."/>
            <person name="Gomez Garrido J."/>
        </authorList>
    </citation>
    <scope>NUCLEOTIDE SEQUENCE</scope>
</reference>
<evidence type="ECO:0000256" key="13">
    <source>
        <dbReference type="ARBA" id="ARBA00093635"/>
    </source>
</evidence>
<dbReference type="PROSITE" id="PS50280">
    <property type="entry name" value="SET"/>
    <property type="match status" value="1"/>
</dbReference>
<dbReference type="Gene3D" id="1.10.220.160">
    <property type="match status" value="1"/>
</dbReference>
<evidence type="ECO:0000256" key="4">
    <source>
        <dbReference type="ARBA" id="ARBA00022603"/>
    </source>
</evidence>
<dbReference type="GO" id="GO:0005737">
    <property type="term" value="C:cytoplasm"/>
    <property type="evidence" value="ECO:0007669"/>
    <property type="project" value="UniProtKB-SubCell"/>
</dbReference>
<evidence type="ECO:0000256" key="3">
    <source>
        <dbReference type="ARBA" id="ARBA00022490"/>
    </source>
</evidence>
<dbReference type="GO" id="GO:0008757">
    <property type="term" value="F:S-adenosylmethionine-dependent methyltransferase activity"/>
    <property type="evidence" value="ECO:0007669"/>
    <property type="project" value="UniProtKB-ARBA"/>
</dbReference>
<keyword evidence="5" id="KW-0808">Transferase</keyword>
<dbReference type="PROSITE" id="PS01360">
    <property type="entry name" value="ZF_MYND_1"/>
    <property type="match status" value="1"/>
</dbReference>
<dbReference type="PANTHER" id="PTHR46165">
    <property type="entry name" value="SET AND MYND DOMAIN-CONTAINING PROTEIN 4"/>
    <property type="match status" value="1"/>
</dbReference>
<dbReference type="GO" id="GO:0005634">
    <property type="term" value="C:nucleus"/>
    <property type="evidence" value="ECO:0007669"/>
    <property type="project" value="UniProtKB-SubCell"/>
</dbReference>
<evidence type="ECO:0000256" key="8">
    <source>
        <dbReference type="ARBA" id="ARBA00022771"/>
    </source>
</evidence>
<dbReference type="Gene3D" id="2.170.270.10">
    <property type="entry name" value="SET domain"/>
    <property type="match status" value="1"/>
</dbReference>
<evidence type="ECO:0000256" key="7">
    <source>
        <dbReference type="ARBA" id="ARBA00022723"/>
    </source>
</evidence>
<sequence>MQNGWDLMAARIVQTYNLTGVIKQYRGEVDTIRKLDAIPEIRKACRAWLKKLPPVTVNDEEKSHLYRENGNEIFRSRKSPHVALEAYSKAIFMAPGGSPAQAMAHANRAIVLMSLKRFREAYEDCQLALTGGYPEENRLRVLFRLAECALQNRDRDGLDKALDAMGAHAEQQELTSFEMERYKRLQQLAGIIAISEIPADPTEVDVQYPKLEEKCDASHGRFIVSNEGIKKEAPIVQETAVSFVPVYDPRSRSELPPFDCQYCGEINVIPFPCITCGRACYCSVACRKNHSSHRFECAGYGKHLWYLIGIAHLGMRSFLDGFEASTQKLDLSVESTPEGLFKSVLDTAEAEHTEYPYGRVLRLVTNFEQMDVMDMLQYSLTAYMLSVYLSGFTDFFQQLGDLINVMSKENWSIYCGAVIFRHIGQLVCNGHAISELRGSFASENNCLEADSFNIKAGFLHRYFESTRVFTGIFPQISMFNHSCEPNIRNTFNKNTLTVYAAKDISVGGEIFNCYGPNFKLMCKDERKSALRQQYGFECKCSRCASKNDEAYESFEHYKCPFAKCSKYFMLKENADPFEKDIKCPMCKRIIDCSTFQLIAAGMTSEQESGYEEFDEAMDAYSKCKTVLSEYHETKITLAHMIFLQYLPFSGLDDRCLRRLKKLAHEFIQIREQRFGMMSPEYVVACFYLMDLLVIESKCEGPFKMDAVSVEFVGNFKKAIEIFGTGTRTKVLNYLKTHLG</sequence>
<dbReference type="EMBL" id="HBUE01130150">
    <property type="protein sequence ID" value="CAG6495999.1"/>
    <property type="molecule type" value="Transcribed_RNA"/>
</dbReference>
<dbReference type="PANTHER" id="PTHR46165:SF2">
    <property type="entry name" value="SET AND MYND DOMAIN-CONTAINING PROTEIN 4"/>
    <property type="match status" value="1"/>
</dbReference>
<evidence type="ECO:0000256" key="1">
    <source>
        <dbReference type="ARBA" id="ARBA00004123"/>
    </source>
</evidence>
<dbReference type="InterPro" id="IPR046341">
    <property type="entry name" value="SET_dom_sf"/>
</dbReference>
<keyword evidence="4" id="KW-0489">Methyltransferase</keyword>
<dbReference type="AlphaFoldDB" id="A0A8D8CK40"/>
<evidence type="ECO:0000256" key="9">
    <source>
        <dbReference type="ARBA" id="ARBA00022833"/>
    </source>
</evidence>
<dbReference type="GO" id="GO:0008170">
    <property type="term" value="F:N-methyltransferase activity"/>
    <property type="evidence" value="ECO:0007669"/>
    <property type="project" value="UniProtKB-ARBA"/>
</dbReference>
<keyword evidence="7" id="KW-0479">Metal-binding</keyword>
<keyword evidence="10" id="KW-0539">Nucleus</keyword>
<dbReference type="GO" id="GO:0008270">
    <property type="term" value="F:zinc ion binding"/>
    <property type="evidence" value="ECO:0007669"/>
    <property type="project" value="UniProtKB-KW"/>
</dbReference>
<evidence type="ECO:0000256" key="5">
    <source>
        <dbReference type="ARBA" id="ARBA00022679"/>
    </source>
</evidence>